<evidence type="ECO:0000313" key="3">
    <source>
        <dbReference type="Proteomes" id="UP000092154"/>
    </source>
</evidence>
<proteinExistence type="predicted"/>
<protein>
    <submittedName>
        <fullName evidence="2">Uncharacterized protein</fullName>
    </submittedName>
</protein>
<feature type="region of interest" description="Disordered" evidence="1">
    <location>
        <begin position="312"/>
        <end position="341"/>
    </location>
</feature>
<evidence type="ECO:0000313" key="2">
    <source>
        <dbReference type="EMBL" id="OAX37327.1"/>
    </source>
</evidence>
<dbReference type="EMBL" id="KV448359">
    <property type="protein sequence ID" value="OAX37327.1"/>
    <property type="molecule type" value="Genomic_DNA"/>
</dbReference>
<reference evidence="2 3" key="1">
    <citation type="submission" date="2016-06" db="EMBL/GenBank/DDBJ databases">
        <title>Comparative genomics of the ectomycorrhizal sister species Rhizopogon vinicolor and Rhizopogon vesiculosus (Basidiomycota: Boletales) reveals a divergence of the mating type B locus.</title>
        <authorList>
            <consortium name="DOE Joint Genome Institute"/>
            <person name="Mujic A.B."/>
            <person name="Kuo A."/>
            <person name="Tritt A."/>
            <person name="Lipzen A."/>
            <person name="Chen C."/>
            <person name="Johnson J."/>
            <person name="Sharma A."/>
            <person name="Barry K."/>
            <person name="Grigoriev I.V."/>
            <person name="Spatafora J.W."/>
        </authorList>
    </citation>
    <scope>NUCLEOTIDE SEQUENCE [LARGE SCALE GENOMIC DNA]</scope>
    <source>
        <strain evidence="2 3">AM-OR11-026</strain>
    </source>
</reference>
<gene>
    <name evidence="2" type="ORF">K503DRAFT_801338</name>
</gene>
<accession>A0A1B7MXL4</accession>
<dbReference type="Proteomes" id="UP000092154">
    <property type="component" value="Unassembled WGS sequence"/>
</dbReference>
<name>A0A1B7MXL4_9AGAM</name>
<organism evidence="2 3">
    <name type="scientific">Rhizopogon vinicolor AM-OR11-026</name>
    <dbReference type="NCBI Taxonomy" id="1314800"/>
    <lineage>
        <taxon>Eukaryota</taxon>
        <taxon>Fungi</taxon>
        <taxon>Dikarya</taxon>
        <taxon>Basidiomycota</taxon>
        <taxon>Agaricomycotina</taxon>
        <taxon>Agaricomycetes</taxon>
        <taxon>Agaricomycetidae</taxon>
        <taxon>Boletales</taxon>
        <taxon>Suillineae</taxon>
        <taxon>Rhizopogonaceae</taxon>
        <taxon>Rhizopogon</taxon>
    </lineage>
</organism>
<dbReference type="InParanoid" id="A0A1B7MXL4"/>
<sequence length="341" mass="37123">MLPLYPPASPPNQSQFNMLWVTAQPSPIDNAESLSSGPWYIPRTSLCARLFSASKAQESLLHQFLREILIFQLPRPVTNPRRLRWWLEEVPESGWPADWLDRPPNAPPFMRPIYGKFPEAEPPADVRALAFCCVSGDVRHSVLPGILETNTPNRAITWLSIISATCPGFELEVSANPPPPPCIGDCLDTEPEIDFGILAPHRPEPLHSHSTIPLRSTQNGSKNRPSYLSIPQNSSSSTSTSTSSSPSSSDDNSPFSASSARDSDSTIPSATPDPVLFDDDAIAQCDQYLLVRLQKQLVAQGFPPGVCSGRVDAASPADHTPRAEPSPVQQASGALPLRMFD</sequence>
<keyword evidence="3" id="KW-1185">Reference proteome</keyword>
<feature type="region of interest" description="Disordered" evidence="1">
    <location>
        <begin position="198"/>
        <end position="272"/>
    </location>
</feature>
<feature type="compositionally biased region" description="Low complexity" evidence="1">
    <location>
        <begin position="233"/>
        <end position="260"/>
    </location>
</feature>
<evidence type="ECO:0000256" key="1">
    <source>
        <dbReference type="SAM" id="MobiDB-lite"/>
    </source>
</evidence>
<feature type="compositionally biased region" description="Polar residues" evidence="1">
    <location>
        <begin position="208"/>
        <end position="232"/>
    </location>
</feature>
<dbReference type="AlphaFoldDB" id="A0A1B7MXL4"/>